<feature type="active site" description="Nucleophile" evidence="4">
    <location>
        <position position="54"/>
    </location>
</feature>
<dbReference type="CDD" id="cd02570">
    <property type="entry name" value="PseudoU_synth_EcTruA"/>
    <property type="match status" value="1"/>
</dbReference>
<dbReference type="EMBL" id="JAGGLG010000002">
    <property type="protein sequence ID" value="MBP2016947.1"/>
    <property type="molecule type" value="Genomic_DNA"/>
</dbReference>
<dbReference type="PANTHER" id="PTHR11142:SF0">
    <property type="entry name" value="TRNA PSEUDOURIDINE SYNTHASE-LIKE 1"/>
    <property type="match status" value="1"/>
</dbReference>
<evidence type="ECO:0000313" key="8">
    <source>
        <dbReference type="Proteomes" id="UP001519289"/>
    </source>
</evidence>
<dbReference type="InterPro" id="IPR020094">
    <property type="entry name" value="TruA/RsuA/RluB/E/F_N"/>
</dbReference>
<dbReference type="InterPro" id="IPR001406">
    <property type="entry name" value="PsdUridine_synth_TruA"/>
</dbReference>
<comment type="similarity">
    <text evidence="1 4 5">Belongs to the tRNA pseudouridine synthase TruA family.</text>
</comment>
<evidence type="ECO:0000256" key="4">
    <source>
        <dbReference type="HAMAP-Rule" id="MF_00171"/>
    </source>
</evidence>
<comment type="catalytic activity">
    <reaction evidence="4 5">
        <text>uridine(38/39/40) in tRNA = pseudouridine(38/39/40) in tRNA</text>
        <dbReference type="Rhea" id="RHEA:22376"/>
        <dbReference type="Rhea" id="RHEA-COMP:10085"/>
        <dbReference type="Rhea" id="RHEA-COMP:10087"/>
        <dbReference type="ChEBI" id="CHEBI:65314"/>
        <dbReference type="ChEBI" id="CHEBI:65315"/>
        <dbReference type="EC" id="5.4.99.12"/>
    </reaction>
</comment>
<dbReference type="InterPro" id="IPR020097">
    <property type="entry name" value="PsdUridine_synth_TruA_a/b_dom"/>
</dbReference>
<comment type="caution">
    <text evidence="4">Lacks conserved residue(s) required for the propagation of feature annotation.</text>
</comment>
<dbReference type="RefSeq" id="WP_209465103.1">
    <property type="nucleotide sequence ID" value="NZ_JBHGXZ010000172.1"/>
</dbReference>
<reference evidence="7 8" key="1">
    <citation type="submission" date="2021-03" db="EMBL/GenBank/DDBJ databases">
        <title>Genomic Encyclopedia of Type Strains, Phase IV (KMG-IV): sequencing the most valuable type-strain genomes for metagenomic binning, comparative biology and taxonomic classification.</title>
        <authorList>
            <person name="Goeker M."/>
        </authorList>
    </citation>
    <scope>NUCLEOTIDE SEQUENCE [LARGE SCALE GENOMIC DNA]</scope>
    <source>
        <strain evidence="7 8">DSM 27138</strain>
    </source>
</reference>
<dbReference type="InterPro" id="IPR020103">
    <property type="entry name" value="PsdUridine_synth_cat_dom_sf"/>
</dbReference>
<evidence type="ECO:0000259" key="6">
    <source>
        <dbReference type="Pfam" id="PF01416"/>
    </source>
</evidence>
<evidence type="ECO:0000313" key="7">
    <source>
        <dbReference type="EMBL" id="MBP2016947.1"/>
    </source>
</evidence>
<comment type="function">
    <text evidence="4">Formation of pseudouridine at positions 38, 39 and 40 in the anticodon stem and loop of transfer RNAs.</text>
</comment>
<evidence type="ECO:0000256" key="1">
    <source>
        <dbReference type="ARBA" id="ARBA00009375"/>
    </source>
</evidence>
<dbReference type="NCBIfam" id="TIGR00071">
    <property type="entry name" value="hisT_truA"/>
    <property type="match status" value="1"/>
</dbReference>
<dbReference type="Proteomes" id="UP001519289">
    <property type="component" value="Unassembled WGS sequence"/>
</dbReference>
<dbReference type="SUPFAM" id="SSF55120">
    <property type="entry name" value="Pseudouridine synthase"/>
    <property type="match status" value="1"/>
</dbReference>
<gene>
    <name evidence="4" type="primary">truA</name>
    <name evidence="7" type="ORF">J2Z79_000321</name>
</gene>
<feature type="domain" description="Pseudouridine synthase I TruA alpha/beta" evidence="6">
    <location>
        <begin position="9"/>
        <end position="105"/>
    </location>
</feature>
<evidence type="ECO:0000256" key="3">
    <source>
        <dbReference type="ARBA" id="ARBA00023235"/>
    </source>
</evidence>
<dbReference type="PANTHER" id="PTHR11142">
    <property type="entry name" value="PSEUDOURIDYLATE SYNTHASE"/>
    <property type="match status" value="1"/>
</dbReference>
<keyword evidence="8" id="KW-1185">Reference proteome</keyword>
<comment type="caution">
    <text evidence="7">The sequence shown here is derived from an EMBL/GenBank/DDBJ whole genome shotgun (WGS) entry which is preliminary data.</text>
</comment>
<dbReference type="Gene3D" id="3.30.70.580">
    <property type="entry name" value="Pseudouridine synthase I, catalytic domain, N-terminal subdomain"/>
    <property type="match status" value="1"/>
</dbReference>
<name>A0ABS4JN48_9FIRM</name>
<proteinExistence type="inferred from homology"/>
<sequence>MRSIKLILAYDGTAYAGFQRQPNGVTVQQRLEEALRAVTGEPDLRIASAAGRTDAGVHARGQVVHVRTGATIPVDRWPAALNSRLPEDIAVVGAEAVPPDFHARYWAREKRYRYTFHVSPYPAPLIRHFAYHWHRPLDLAAMRRAADLLVGRHDFAAFRASGGSAKTSVRTVTRLSLTPQGTLLFLDVAADGFLYNMVRIIAGTLLEVGAGRRTIAQVAQALKTGDRRLAGRTLPPHGLCLEEVVYGDGPARPAWWADDADAADDAE</sequence>
<dbReference type="InterPro" id="IPR020095">
    <property type="entry name" value="PsdUridine_synth_TruA_C"/>
</dbReference>
<dbReference type="GO" id="GO:0160147">
    <property type="term" value="F:tRNA pseudouridine(38-40) synthase activity"/>
    <property type="evidence" value="ECO:0007669"/>
    <property type="project" value="UniProtKB-EC"/>
</dbReference>
<dbReference type="HAMAP" id="MF_00171">
    <property type="entry name" value="TruA"/>
    <property type="match status" value="1"/>
</dbReference>
<protein>
    <recommendedName>
        <fullName evidence="4">tRNA pseudouridine synthase A</fullName>
        <ecNumber evidence="4">5.4.99.12</ecNumber>
    </recommendedName>
    <alternativeName>
        <fullName evidence="4">tRNA pseudouridine(38-40) synthase</fullName>
    </alternativeName>
    <alternativeName>
        <fullName evidence="4">tRNA pseudouridylate synthase I</fullName>
    </alternativeName>
    <alternativeName>
        <fullName evidence="4">tRNA-uridine isomerase I</fullName>
    </alternativeName>
</protein>
<keyword evidence="2 4" id="KW-0819">tRNA processing</keyword>
<dbReference type="PIRSF" id="PIRSF001430">
    <property type="entry name" value="tRNA_psdUrid_synth"/>
    <property type="match status" value="1"/>
</dbReference>
<dbReference type="EC" id="5.4.99.12" evidence="4"/>
<evidence type="ECO:0000256" key="2">
    <source>
        <dbReference type="ARBA" id="ARBA00022694"/>
    </source>
</evidence>
<feature type="binding site" evidence="4">
    <location>
        <position position="112"/>
    </location>
    <ligand>
        <name>substrate</name>
    </ligand>
</feature>
<keyword evidence="3 4" id="KW-0413">Isomerase</keyword>
<dbReference type="Pfam" id="PF01416">
    <property type="entry name" value="PseudoU_synth_1"/>
    <property type="match status" value="2"/>
</dbReference>
<dbReference type="Gene3D" id="3.30.70.660">
    <property type="entry name" value="Pseudouridine synthase I, catalytic domain, C-terminal subdomain"/>
    <property type="match status" value="1"/>
</dbReference>
<feature type="domain" description="Pseudouridine synthase I TruA alpha/beta" evidence="6">
    <location>
        <begin position="145"/>
        <end position="246"/>
    </location>
</feature>
<organism evidence="7 8">
    <name type="scientific">Symbiobacterium terraclitae</name>
    <dbReference type="NCBI Taxonomy" id="557451"/>
    <lineage>
        <taxon>Bacteria</taxon>
        <taxon>Bacillati</taxon>
        <taxon>Bacillota</taxon>
        <taxon>Clostridia</taxon>
        <taxon>Eubacteriales</taxon>
        <taxon>Symbiobacteriaceae</taxon>
        <taxon>Symbiobacterium</taxon>
    </lineage>
</organism>
<evidence type="ECO:0000256" key="5">
    <source>
        <dbReference type="RuleBase" id="RU003792"/>
    </source>
</evidence>
<accession>A0ABS4JN48</accession>
<comment type="subunit">
    <text evidence="4">Homodimer.</text>
</comment>